<dbReference type="Pfam" id="PF01734">
    <property type="entry name" value="Patatin"/>
    <property type="match status" value="1"/>
</dbReference>
<dbReference type="EMBL" id="BRYB01002544">
    <property type="protein sequence ID" value="GMI21496.1"/>
    <property type="molecule type" value="Genomic_DNA"/>
</dbReference>
<reference evidence="5 6" key="1">
    <citation type="journal article" date="2023" name="Commun. Biol.">
        <title>Genome analysis of Parmales, the sister group of diatoms, reveals the evolutionary specialization of diatoms from phago-mixotrophs to photoautotrophs.</title>
        <authorList>
            <person name="Ban H."/>
            <person name="Sato S."/>
            <person name="Yoshikawa S."/>
            <person name="Yamada K."/>
            <person name="Nakamura Y."/>
            <person name="Ichinomiya M."/>
            <person name="Sato N."/>
            <person name="Blanc-Mathieu R."/>
            <person name="Endo H."/>
            <person name="Kuwata A."/>
            <person name="Ogata H."/>
        </authorList>
    </citation>
    <scope>NUCLEOTIDE SEQUENCE [LARGE SCALE GENOMIC DNA]</scope>
</reference>
<organism evidence="5 6">
    <name type="scientific">Tetraparma gracilis</name>
    <dbReference type="NCBI Taxonomy" id="2962635"/>
    <lineage>
        <taxon>Eukaryota</taxon>
        <taxon>Sar</taxon>
        <taxon>Stramenopiles</taxon>
        <taxon>Ochrophyta</taxon>
        <taxon>Bolidophyceae</taxon>
        <taxon>Parmales</taxon>
        <taxon>Triparmaceae</taxon>
        <taxon>Tetraparma</taxon>
    </lineage>
</organism>
<feature type="compositionally biased region" description="Low complexity" evidence="3">
    <location>
        <begin position="17"/>
        <end position="35"/>
    </location>
</feature>
<dbReference type="InterPro" id="IPR002641">
    <property type="entry name" value="PNPLA_dom"/>
</dbReference>
<dbReference type="SUPFAM" id="SSF52151">
    <property type="entry name" value="FabD/lysophospholipase-like"/>
    <property type="match status" value="1"/>
</dbReference>
<gene>
    <name evidence="5" type="ORF">TeGR_g1295</name>
</gene>
<proteinExistence type="predicted"/>
<feature type="short sequence motif" description="GXSXG" evidence="2">
    <location>
        <begin position="162"/>
        <end position="166"/>
    </location>
</feature>
<keyword evidence="6" id="KW-1185">Reference proteome</keyword>
<comment type="caution">
    <text evidence="5">The sequence shown here is derived from an EMBL/GenBank/DDBJ whole genome shotgun (WGS) entry which is preliminary data.</text>
</comment>
<evidence type="ECO:0000313" key="5">
    <source>
        <dbReference type="EMBL" id="GMI21496.1"/>
    </source>
</evidence>
<evidence type="ECO:0000313" key="6">
    <source>
        <dbReference type="Proteomes" id="UP001165060"/>
    </source>
</evidence>
<evidence type="ECO:0000259" key="4">
    <source>
        <dbReference type="PROSITE" id="PS51635"/>
    </source>
</evidence>
<evidence type="ECO:0000256" key="2">
    <source>
        <dbReference type="PROSITE-ProRule" id="PRU01161"/>
    </source>
</evidence>
<accession>A0ABQ6M899</accession>
<name>A0ABQ6M899_9STRA</name>
<sequence length="287" mass="30378">MPLLTASTPRATRRSRQAAASAPAPAPSATPTRAAKPGRRARSKTPARKPKASPPPPPPPPPPSFIRRVASFVARLHLALFLALLAHNVPPHWSDLPFWARDVPAAPSRVPSPPPRAAAPTLESFLAQAPTHSYAPVFFGFYSYFGFLSSISPSSPPLGCTGSSAGAMAAVVACAGGIGEPIDEIASELAELDFTDVLDFYPPPFFCRFSLMRGLFFENLLEQFLRRLLPAAPSPIPFSALPLPTSVTAFDVLFDGLRSLSPFTTPSSSVSAAVRASATFPLLLSPV</sequence>
<feature type="domain" description="PNPLA" evidence="4">
    <location>
        <begin position="132"/>
        <end position="287"/>
    </location>
</feature>
<evidence type="ECO:0000256" key="1">
    <source>
        <dbReference type="ARBA" id="ARBA00023098"/>
    </source>
</evidence>
<feature type="compositionally biased region" description="Pro residues" evidence="3">
    <location>
        <begin position="52"/>
        <end position="64"/>
    </location>
</feature>
<feature type="non-terminal residue" evidence="5">
    <location>
        <position position="287"/>
    </location>
</feature>
<dbReference type="InterPro" id="IPR016035">
    <property type="entry name" value="Acyl_Trfase/lysoPLipase"/>
</dbReference>
<keyword evidence="1" id="KW-0443">Lipid metabolism</keyword>
<evidence type="ECO:0000256" key="3">
    <source>
        <dbReference type="SAM" id="MobiDB-lite"/>
    </source>
</evidence>
<dbReference type="PROSITE" id="PS51635">
    <property type="entry name" value="PNPLA"/>
    <property type="match status" value="1"/>
</dbReference>
<dbReference type="Proteomes" id="UP001165060">
    <property type="component" value="Unassembled WGS sequence"/>
</dbReference>
<feature type="region of interest" description="Disordered" evidence="3">
    <location>
        <begin position="1"/>
        <end position="64"/>
    </location>
</feature>
<feature type="compositionally biased region" description="Low complexity" evidence="3">
    <location>
        <begin position="1"/>
        <end position="10"/>
    </location>
</feature>
<protein>
    <recommendedName>
        <fullName evidence="4">PNPLA domain-containing protein</fullName>
    </recommendedName>
</protein>
<comment type="caution">
    <text evidence="2">Lacks conserved residue(s) required for the propagation of feature annotation.</text>
</comment>
<feature type="compositionally biased region" description="Basic residues" evidence="3">
    <location>
        <begin position="36"/>
        <end position="51"/>
    </location>
</feature>